<organism evidence="1 2">
    <name type="scientific">Owenia fusiformis</name>
    <name type="common">Polychaete worm</name>
    <dbReference type="NCBI Taxonomy" id="6347"/>
    <lineage>
        <taxon>Eukaryota</taxon>
        <taxon>Metazoa</taxon>
        <taxon>Spiralia</taxon>
        <taxon>Lophotrochozoa</taxon>
        <taxon>Annelida</taxon>
        <taxon>Polychaeta</taxon>
        <taxon>Sedentaria</taxon>
        <taxon>Canalipalpata</taxon>
        <taxon>Sabellida</taxon>
        <taxon>Oweniida</taxon>
        <taxon>Oweniidae</taxon>
        <taxon>Owenia</taxon>
    </lineage>
</organism>
<accession>A0A8J1U4J7</accession>
<dbReference type="Pfam" id="PF05458">
    <property type="entry name" value="Siva"/>
    <property type="match status" value="2"/>
</dbReference>
<dbReference type="AlphaFoldDB" id="A0A8J1U4J7"/>
<evidence type="ECO:0000313" key="1">
    <source>
        <dbReference type="EMBL" id="CAH1792246.1"/>
    </source>
</evidence>
<dbReference type="Proteomes" id="UP000749559">
    <property type="component" value="Unassembled WGS sequence"/>
</dbReference>
<dbReference type="InterPro" id="IPR022773">
    <property type="entry name" value="Siva"/>
</dbReference>
<dbReference type="GO" id="GO:0005175">
    <property type="term" value="F:CD27 receptor binding"/>
    <property type="evidence" value="ECO:0007669"/>
    <property type="project" value="TreeGrafter"/>
</dbReference>
<dbReference type="PANTHER" id="PTHR14365">
    <property type="entry name" value="APOPTOSIS REGULATORY PROTEIN SIVA"/>
    <property type="match status" value="1"/>
</dbReference>
<evidence type="ECO:0000313" key="2">
    <source>
        <dbReference type="Proteomes" id="UP000749559"/>
    </source>
</evidence>
<reference evidence="1" key="1">
    <citation type="submission" date="2022-03" db="EMBL/GenBank/DDBJ databases">
        <authorList>
            <person name="Martin C."/>
        </authorList>
    </citation>
    <scope>NUCLEOTIDE SEQUENCE</scope>
</reference>
<gene>
    <name evidence="1" type="ORF">OFUS_LOCUS17246</name>
</gene>
<dbReference type="OrthoDB" id="60860at2759"/>
<comment type="caution">
    <text evidence="1">The sequence shown here is derived from an EMBL/GenBank/DDBJ whole genome shotgun (WGS) entry which is preliminary data.</text>
</comment>
<protein>
    <submittedName>
        <fullName evidence="1">Uncharacterized protein</fullName>
    </submittedName>
</protein>
<dbReference type="EMBL" id="CAIIXF020000008">
    <property type="protein sequence ID" value="CAH1792246.1"/>
    <property type="molecule type" value="Genomic_DNA"/>
</dbReference>
<name>A0A8J1U4J7_OWEFU</name>
<sequence length="255" mass="28368">MPKRPNPFGDFSPQVKTHVGVKEVDMGVNYDQNMKVVFEKTKNILFSAANKGMTCEQEPIESGDYMGLNDDNNHAASIHKGQMKIDSHGHLYANGVHENQSDMNGIHLTENGHLPFGCQAVQPQPNGQMTFGQPINSQLNDQMTCGQVLNEKSNVVPGQMFFDGHGKLSGPFHGDKNSNALLQQNLMSNSPMCYMCSKSLGPQNNHGRKCNFCDRVMCHECNRQCVNCQGLFCSSCSTINYDECFERTFCLNCLQ</sequence>
<keyword evidence="2" id="KW-1185">Reference proteome</keyword>
<dbReference type="PANTHER" id="PTHR14365:SF1">
    <property type="entry name" value="APOPTOSIS REGULATORY PROTEIN SIVA"/>
    <property type="match status" value="1"/>
</dbReference>
<dbReference type="GO" id="GO:0097191">
    <property type="term" value="P:extrinsic apoptotic signaling pathway"/>
    <property type="evidence" value="ECO:0007669"/>
    <property type="project" value="TreeGrafter"/>
</dbReference>
<proteinExistence type="predicted"/>